<dbReference type="PROSITE" id="PS50294">
    <property type="entry name" value="WD_REPEATS_REGION"/>
    <property type="match status" value="6"/>
</dbReference>
<dbReference type="SUPFAM" id="SSF50978">
    <property type="entry name" value="WD40 repeat-like"/>
    <property type="match status" value="1"/>
</dbReference>
<dbReference type="PROSITE" id="PS00678">
    <property type="entry name" value="WD_REPEATS_1"/>
    <property type="match status" value="2"/>
</dbReference>
<dbReference type="PROSITE" id="PS50082">
    <property type="entry name" value="WD_REPEATS_2"/>
    <property type="match status" value="7"/>
</dbReference>
<dbReference type="Gene3D" id="2.130.10.10">
    <property type="entry name" value="YVTN repeat-like/Quinoprotein amine dehydrogenase"/>
    <property type="match status" value="3"/>
</dbReference>
<feature type="region of interest" description="Disordered" evidence="4">
    <location>
        <begin position="368"/>
        <end position="406"/>
    </location>
</feature>
<feature type="repeat" description="WD" evidence="3">
    <location>
        <begin position="242"/>
        <end position="283"/>
    </location>
</feature>
<feature type="repeat" description="WD" evidence="3">
    <location>
        <begin position="200"/>
        <end position="241"/>
    </location>
</feature>
<feature type="compositionally biased region" description="Low complexity" evidence="4">
    <location>
        <begin position="383"/>
        <end position="392"/>
    </location>
</feature>
<dbReference type="InterPro" id="IPR050505">
    <property type="entry name" value="WDR55/POC1"/>
</dbReference>
<sequence>MTALAERNSWAAEGLDDRDACGSGIATVALGDDEPRLVRTLRGHRGGAVNSVSFSPSKKQLASGGADSCVMLWHFGPASHVPGTRPTRAYRFVGHRGAVNRVTFSPDGTGLASASSDRTVRLWETKARGESTELKGHGGPVRCVDYAPDARRLLTASDDKTVKIWALPQRKFLCTLGAGELGSPGAAKSPRLRGGAGSATTSHSNWVRAAKWAPDGRLCASASDDKLVKLWDVEGRSCVRTFFEHEGAVRDVAFSGDGTCVVSGGDDGKVNVWDARSHGLIQHYASHAGPITSIAMEPRAGHYLASSGDDGTLKLYDLRQGQVLYTLRGHEGAATAAAFSPRSTDGELFASGGADKVVMVWRTKLDGCAPQPPSTTKPRAARAKGGALKATTRGNKTPAPHHPAVFEPKSLAPPVLPASTHAPTLAPPPPPVAKGVARLDIITSTLAILEQRLSITEDRVSTILKSKTEEPSS</sequence>
<reference evidence="5 6" key="1">
    <citation type="submission" date="2024-03" db="EMBL/GenBank/DDBJ databases">
        <title>Aureococcus anophagefferens CCMP1851 and Kratosvirus quantuckense: Draft genome of a second virus-susceptible host strain in the model system.</title>
        <authorList>
            <person name="Chase E."/>
            <person name="Truchon A.R."/>
            <person name="Schepens W."/>
            <person name="Wilhelm S.W."/>
        </authorList>
    </citation>
    <scope>NUCLEOTIDE SEQUENCE [LARGE SCALE GENOMIC DNA]</scope>
    <source>
        <strain evidence="5 6">CCMP1851</strain>
    </source>
</reference>
<evidence type="ECO:0000313" key="5">
    <source>
        <dbReference type="EMBL" id="KAK7237788.1"/>
    </source>
</evidence>
<dbReference type="Proteomes" id="UP001363151">
    <property type="component" value="Unassembled WGS sequence"/>
</dbReference>
<evidence type="ECO:0000313" key="6">
    <source>
        <dbReference type="Proteomes" id="UP001363151"/>
    </source>
</evidence>
<dbReference type="InterPro" id="IPR001680">
    <property type="entry name" value="WD40_rpt"/>
</dbReference>
<feature type="repeat" description="WD" evidence="3">
    <location>
        <begin position="49"/>
        <end position="73"/>
    </location>
</feature>
<comment type="caution">
    <text evidence="5">The sequence shown here is derived from an EMBL/GenBank/DDBJ whole genome shotgun (WGS) entry which is preliminary data.</text>
</comment>
<dbReference type="SMART" id="SM00320">
    <property type="entry name" value="WD40"/>
    <property type="match status" value="7"/>
</dbReference>
<dbReference type="InterPro" id="IPR036322">
    <property type="entry name" value="WD40_repeat_dom_sf"/>
</dbReference>
<dbReference type="PANTHER" id="PTHR44019:SF8">
    <property type="entry name" value="POC1 CENTRIOLAR PROTEIN HOMOLOG"/>
    <property type="match status" value="1"/>
</dbReference>
<proteinExistence type="predicted"/>
<dbReference type="CDD" id="cd00200">
    <property type="entry name" value="WD40"/>
    <property type="match status" value="1"/>
</dbReference>
<dbReference type="InterPro" id="IPR020472">
    <property type="entry name" value="WD40_PAC1"/>
</dbReference>
<evidence type="ECO:0000256" key="2">
    <source>
        <dbReference type="ARBA" id="ARBA00022737"/>
    </source>
</evidence>
<dbReference type="InterPro" id="IPR015943">
    <property type="entry name" value="WD40/YVTN_repeat-like_dom_sf"/>
</dbReference>
<protein>
    <submittedName>
        <fullName evidence="5">Centriolar protein</fullName>
    </submittedName>
</protein>
<dbReference type="PRINTS" id="PR00320">
    <property type="entry name" value="GPROTEINBRPT"/>
</dbReference>
<feature type="repeat" description="WD" evidence="3">
    <location>
        <begin position="92"/>
        <end position="133"/>
    </location>
</feature>
<gene>
    <name evidence="5" type="primary">POC1A</name>
    <name evidence="5" type="ORF">SO694_00022053</name>
</gene>
<dbReference type="Pfam" id="PF00400">
    <property type="entry name" value="WD40"/>
    <property type="match status" value="7"/>
</dbReference>
<evidence type="ECO:0000256" key="4">
    <source>
        <dbReference type="SAM" id="MobiDB-lite"/>
    </source>
</evidence>
<evidence type="ECO:0000256" key="1">
    <source>
        <dbReference type="ARBA" id="ARBA00022574"/>
    </source>
</evidence>
<accession>A0ABR1FSY4</accession>
<feature type="repeat" description="WD" evidence="3">
    <location>
        <begin position="284"/>
        <end position="326"/>
    </location>
</feature>
<keyword evidence="2" id="KW-0677">Repeat</keyword>
<feature type="repeat" description="WD" evidence="3">
    <location>
        <begin position="134"/>
        <end position="175"/>
    </location>
</feature>
<dbReference type="EMBL" id="JBBJCI010000231">
    <property type="protein sequence ID" value="KAK7237788.1"/>
    <property type="molecule type" value="Genomic_DNA"/>
</dbReference>
<feature type="repeat" description="WD" evidence="3">
    <location>
        <begin position="327"/>
        <end position="361"/>
    </location>
</feature>
<name>A0ABR1FSY4_AURAN</name>
<organism evidence="5 6">
    <name type="scientific">Aureococcus anophagefferens</name>
    <name type="common">Harmful bloom alga</name>
    <dbReference type="NCBI Taxonomy" id="44056"/>
    <lineage>
        <taxon>Eukaryota</taxon>
        <taxon>Sar</taxon>
        <taxon>Stramenopiles</taxon>
        <taxon>Ochrophyta</taxon>
        <taxon>Pelagophyceae</taxon>
        <taxon>Pelagomonadales</taxon>
        <taxon>Pelagomonadaceae</taxon>
        <taxon>Aureococcus</taxon>
    </lineage>
</organism>
<dbReference type="InterPro" id="IPR019775">
    <property type="entry name" value="WD40_repeat_CS"/>
</dbReference>
<dbReference type="PANTHER" id="PTHR44019">
    <property type="entry name" value="WD REPEAT-CONTAINING PROTEIN 55"/>
    <property type="match status" value="1"/>
</dbReference>
<keyword evidence="6" id="KW-1185">Reference proteome</keyword>
<evidence type="ECO:0000256" key="3">
    <source>
        <dbReference type="PROSITE-ProRule" id="PRU00221"/>
    </source>
</evidence>
<keyword evidence="1 3" id="KW-0853">WD repeat</keyword>